<dbReference type="EMBL" id="AVOT02069250">
    <property type="protein sequence ID" value="MBW0560204.1"/>
    <property type="molecule type" value="Genomic_DNA"/>
</dbReference>
<proteinExistence type="predicted"/>
<name>A0A9Q3JDM2_9BASI</name>
<evidence type="ECO:0000313" key="2">
    <source>
        <dbReference type="Proteomes" id="UP000765509"/>
    </source>
</evidence>
<sequence>MEKPNIKEYSNTPLLNGKKYPLWNIMMDVELTAHGLKDICSSEIASNADSTTIRNWNCLNGKAVHLILSRIHPTLLVSFVDTHFKKHKSTRAKNQQQICITHSTK</sequence>
<keyword evidence="2" id="KW-1185">Reference proteome</keyword>
<dbReference type="OrthoDB" id="2513953at2759"/>
<accession>A0A9Q3JDM2</accession>
<evidence type="ECO:0000313" key="1">
    <source>
        <dbReference type="EMBL" id="MBW0560204.1"/>
    </source>
</evidence>
<dbReference type="Proteomes" id="UP000765509">
    <property type="component" value="Unassembled WGS sequence"/>
</dbReference>
<dbReference type="AlphaFoldDB" id="A0A9Q3JDM2"/>
<protein>
    <submittedName>
        <fullName evidence="1">Uncharacterized protein</fullName>
    </submittedName>
</protein>
<reference evidence="1" key="1">
    <citation type="submission" date="2021-03" db="EMBL/GenBank/DDBJ databases">
        <title>Draft genome sequence of rust myrtle Austropuccinia psidii MF-1, a brazilian biotype.</title>
        <authorList>
            <person name="Quecine M.C."/>
            <person name="Pachon D.M.R."/>
            <person name="Bonatelli M.L."/>
            <person name="Correr F.H."/>
            <person name="Franceschini L.M."/>
            <person name="Leite T.F."/>
            <person name="Margarido G.R.A."/>
            <person name="Almeida C.A."/>
            <person name="Ferrarezi J.A."/>
            <person name="Labate C.A."/>
        </authorList>
    </citation>
    <scope>NUCLEOTIDE SEQUENCE</scope>
    <source>
        <strain evidence="1">MF-1</strain>
    </source>
</reference>
<organism evidence="1 2">
    <name type="scientific">Austropuccinia psidii MF-1</name>
    <dbReference type="NCBI Taxonomy" id="1389203"/>
    <lineage>
        <taxon>Eukaryota</taxon>
        <taxon>Fungi</taxon>
        <taxon>Dikarya</taxon>
        <taxon>Basidiomycota</taxon>
        <taxon>Pucciniomycotina</taxon>
        <taxon>Pucciniomycetes</taxon>
        <taxon>Pucciniales</taxon>
        <taxon>Sphaerophragmiaceae</taxon>
        <taxon>Austropuccinia</taxon>
    </lineage>
</organism>
<comment type="caution">
    <text evidence="1">The sequence shown here is derived from an EMBL/GenBank/DDBJ whole genome shotgun (WGS) entry which is preliminary data.</text>
</comment>
<gene>
    <name evidence="1" type="ORF">O181_099919</name>
</gene>